<dbReference type="HAMAP" id="MF_00265">
    <property type="entry name" value="VapC_Nob1"/>
    <property type="match status" value="1"/>
</dbReference>
<reference evidence="10" key="1">
    <citation type="submission" date="2020-09" db="EMBL/GenBank/DDBJ databases">
        <authorList>
            <person name="Blom J."/>
        </authorList>
    </citation>
    <scope>NUCLEOTIDE SEQUENCE</scope>
    <source>
        <strain evidence="10">No.713</strain>
        <plasmid evidence="10">p1</plasmid>
    </source>
</reference>
<sequence length="139" mass="15535">MSNNSLVYLLDTNVFILYLKGRSQNINNYINNLEPESIAVCSVVKAELFYGSMKSNNPKKNLNLQKSFLSQFVSLPFDDSCAEIYGKVRADLAKAGTPISSNDLQIASIALANNLILVTHNVREFSRIEGLKIEDWEAM</sequence>
<keyword evidence="10" id="KW-0255">Endonuclease</keyword>
<evidence type="ECO:0000313" key="11">
    <source>
        <dbReference type="Proteomes" id="UP001153719"/>
    </source>
</evidence>
<dbReference type="KEGG" id="ppsu:NO713_05751"/>
<dbReference type="GO" id="GO:0004519">
    <property type="term" value="F:endonuclease activity"/>
    <property type="evidence" value="ECO:0007669"/>
    <property type="project" value="UniProtKB-KW"/>
</dbReference>
<keyword evidence="10" id="KW-0614">Plasmid</keyword>
<gene>
    <name evidence="8 10" type="primary">vapC</name>
    <name evidence="10" type="ORF">NO713_05751</name>
</gene>
<proteinExistence type="inferred from homology"/>
<keyword evidence="11" id="KW-1185">Reference proteome</keyword>
<dbReference type="GO" id="GO:0000287">
    <property type="term" value="F:magnesium ion binding"/>
    <property type="evidence" value="ECO:0007669"/>
    <property type="project" value="UniProtKB-UniRule"/>
</dbReference>
<evidence type="ECO:0000256" key="5">
    <source>
        <dbReference type="ARBA" id="ARBA00022801"/>
    </source>
</evidence>
<evidence type="ECO:0000256" key="2">
    <source>
        <dbReference type="ARBA" id="ARBA00022649"/>
    </source>
</evidence>
<evidence type="ECO:0000256" key="8">
    <source>
        <dbReference type="HAMAP-Rule" id="MF_00265"/>
    </source>
</evidence>
<dbReference type="InterPro" id="IPR029060">
    <property type="entry name" value="PIN-like_dom_sf"/>
</dbReference>
<comment type="cofactor">
    <cofactor evidence="1 8">
        <name>Mg(2+)</name>
        <dbReference type="ChEBI" id="CHEBI:18420"/>
    </cofactor>
</comment>
<feature type="binding site" evidence="8">
    <location>
        <position position="11"/>
    </location>
    <ligand>
        <name>Mg(2+)</name>
        <dbReference type="ChEBI" id="CHEBI:18420"/>
    </ligand>
</feature>
<accession>A0A9W4CUF5</accession>
<dbReference type="Proteomes" id="UP001153719">
    <property type="component" value="Plasmid p1"/>
</dbReference>
<dbReference type="EMBL" id="LR882968">
    <property type="protein sequence ID" value="CAD5988623.1"/>
    <property type="molecule type" value="Genomic_DNA"/>
</dbReference>
<evidence type="ECO:0000256" key="1">
    <source>
        <dbReference type="ARBA" id="ARBA00001946"/>
    </source>
</evidence>
<feature type="binding site" evidence="8">
    <location>
        <position position="103"/>
    </location>
    <ligand>
        <name>Mg(2+)</name>
        <dbReference type="ChEBI" id="CHEBI:18420"/>
    </ligand>
</feature>
<evidence type="ECO:0000256" key="4">
    <source>
        <dbReference type="ARBA" id="ARBA00022723"/>
    </source>
</evidence>
<geneLocation type="plasmid" evidence="10 11">
    <name>p1</name>
</geneLocation>
<comment type="function">
    <text evidence="8">Toxic component of a toxin-antitoxin (TA) system. An RNase.</text>
</comment>
<feature type="domain" description="PIN" evidence="9">
    <location>
        <begin position="8"/>
        <end position="129"/>
    </location>
</feature>
<dbReference type="EC" id="3.1.-.-" evidence="8"/>
<keyword evidence="3 8" id="KW-0540">Nuclease</keyword>
<evidence type="ECO:0000256" key="6">
    <source>
        <dbReference type="ARBA" id="ARBA00022842"/>
    </source>
</evidence>
<evidence type="ECO:0000256" key="3">
    <source>
        <dbReference type="ARBA" id="ARBA00022722"/>
    </source>
</evidence>
<evidence type="ECO:0000256" key="7">
    <source>
        <dbReference type="ARBA" id="ARBA00038093"/>
    </source>
</evidence>
<keyword evidence="8" id="KW-0800">Toxin</keyword>
<dbReference type="RefSeq" id="WP_254175301.1">
    <property type="nucleotide sequence ID" value="NZ_LR882968.1"/>
</dbReference>
<keyword evidence="6 8" id="KW-0460">Magnesium</keyword>
<name>A0A9W4CUF5_9CYAN</name>
<dbReference type="PANTHER" id="PTHR33653">
    <property type="entry name" value="RIBONUCLEASE VAPC2"/>
    <property type="match status" value="1"/>
</dbReference>
<dbReference type="Gene3D" id="3.40.50.1010">
    <property type="entry name" value="5'-nuclease"/>
    <property type="match status" value="1"/>
</dbReference>
<dbReference type="InterPro" id="IPR022907">
    <property type="entry name" value="VapC_family"/>
</dbReference>
<evidence type="ECO:0000259" key="9">
    <source>
        <dbReference type="Pfam" id="PF01850"/>
    </source>
</evidence>
<dbReference type="InterPro" id="IPR050556">
    <property type="entry name" value="Type_II_TA_system_RNase"/>
</dbReference>
<dbReference type="PANTHER" id="PTHR33653:SF1">
    <property type="entry name" value="RIBONUCLEASE VAPC2"/>
    <property type="match status" value="1"/>
</dbReference>
<dbReference type="SUPFAM" id="SSF88723">
    <property type="entry name" value="PIN domain-like"/>
    <property type="match status" value="1"/>
</dbReference>
<keyword evidence="4 8" id="KW-0479">Metal-binding</keyword>
<dbReference type="GO" id="GO:0090729">
    <property type="term" value="F:toxin activity"/>
    <property type="evidence" value="ECO:0007669"/>
    <property type="project" value="UniProtKB-KW"/>
</dbReference>
<protein>
    <recommendedName>
        <fullName evidence="8">Ribonuclease VapC</fullName>
        <shortName evidence="8">RNase VapC</shortName>
        <ecNumber evidence="8">3.1.-.-</ecNumber>
    </recommendedName>
    <alternativeName>
        <fullName evidence="8">Toxin VapC</fullName>
    </alternativeName>
</protein>
<dbReference type="Pfam" id="PF01850">
    <property type="entry name" value="PIN"/>
    <property type="match status" value="1"/>
</dbReference>
<comment type="similarity">
    <text evidence="7 8">Belongs to the PINc/VapC protein family.</text>
</comment>
<dbReference type="InterPro" id="IPR002716">
    <property type="entry name" value="PIN_dom"/>
</dbReference>
<keyword evidence="2 8" id="KW-1277">Toxin-antitoxin system</keyword>
<organism evidence="10 11">
    <name type="scientific">Planktothrix pseudagardhii</name>
    <dbReference type="NCBI Taxonomy" id="132604"/>
    <lineage>
        <taxon>Bacteria</taxon>
        <taxon>Bacillati</taxon>
        <taxon>Cyanobacteriota</taxon>
        <taxon>Cyanophyceae</taxon>
        <taxon>Oscillatoriophycideae</taxon>
        <taxon>Oscillatoriales</taxon>
        <taxon>Microcoleaceae</taxon>
        <taxon>Planktothrix</taxon>
    </lineage>
</organism>
<keyword evidence="5 8" id="KW-0378">Hydrolase</keyword>
<dbReference type="GO" id="GO:0016787">
    <property type="term" value="F:hydrolase activity"/>
    <property type="evidence" value="ECO:0007669"/>
    <property type="project" value="UniProtKB-KW"/>
</dbReference>
<dbReference type="AlphaFoldDB" id="A0A9W4CUF5"/>
<evidence type="ECO:0000313" key="10">
    <source>
        <dbReference type="EMBL" id="CAD5988623.1"/>
    </source>
</evidence>
<dbReference type="CDD" id="cd09881">
    <property type="entry name" value="PIN_VapC4-5_FitB-like"/>
    <property type="match status" value="1"/>
</dbReference>
<dbReference type="GO" id="GO:0004540">
    <property type="term" value="F:RNA nuclease activity"/>
    <property type="evidence" value="ECO:0007669"/>
    <property type="project" value="InterPro"/>
</dbReference>